<dbReference type="EMBL" id="CM046396">
    <property type="protein sequence ID" value="KAI8537195.1"/>
    <property type="molecule type" value="Genomic_DNA"/>
</dbReference>
<reference evidence="1" key="1">
    <citation type="submission" date="2022-02" db="EMBL/GenBank/DDBJ databases">
        <title>Plant Genome Project.</title>
        <authorList>
            <person name="Zhang R.-G."/>
        </authorList>
    </citation>
    <scope>NUCLEOTIDE SEQUENCE</scope>
    <source>
        <strain evidence="1">AT1</strain>
    </source>
</reference>
<keyword evidence="2" id="KW-1185">Reference proteome</keyword>
<protein>
    <submittedName>
        <fullName evidence="1">Uncharacterized protein</fullName>
    </submittedName>
</protein>
<proteinExistence type="predicted"/>
<dbReference type="Proteomes" id="UP001062846">
    <property type="component" value="Chromosome 9"/>
</dbReference>
<sequence length="170" mass="19534">MTATPNEPQHKQNSTGEYIPATTTIQYDELLAPCPNESSKWPPTGLRHTKQPEQPSHGGNIHFTTTGLNHHQSMAAIFSDHFLIYETPAKQKLEKIYWKTTPPPHHHLRPLDPDHHATRPTHPRPMRHPCRWAYRQSQGTAGWRRNTSPSYDEEGGNPSKSEEERVRDKI</sequence>
<comment type="caution">
    <text evidence="1">The sequence shown here is derived from an EMBL/GenBank/DDBJ whole genome shotgun (WGS) entry which is preliminary data.</text>
</comment>
<evidence type="ECO:0000313" key="1">
    <source>
        <dbReference type="EMBL" id="KAI8537195.1"/>
    </source>
</evidence>
<evidence type="ECO:0000313" key="2">
    <source>
        <dbReference type="Proteomes" id="UP001062846"/>
    </source>
</evidence>
<accession>A0ACC0M8L7</accession>
<name>A0ACC0M8L7_RHOML</name>
<organism evidence="1 2">
    <name type="scientific">Rhododendron molle</name>
    <name type="common">Chinese azalea</name>
    <name type="synonym">Azalea mollis</name>
    <dbReference type="NCBI Taxonomy" id="49168"/>
    <lineage>
        <taxon>Eukaryota</taxon>
        <taxon>Viridiplantae</taxon>
        <taxon>Streptophyta</taxon>
        <taxon>Embryophyta</taxon>
        <taxon>Tracheophyta</taxon>
        <taxon>Spermatophyta</taxon>
        <taxon>Magnoliopsida</taxon>
        <taxon>eudicotyledons</taxon>
        <taxon>Gunneridae</taxon>
        <taxon>Pentapetalae</taxon>
        <taxon>asterids</taxon>
        <taxon>Ericales</taxon>
        <taxon>Ericaceae</taxon>
        <taxon>Ericoideae</taxon>
        <taxon>Rhodoreae</taxon>
        <taxon>Rhododendron</taxon>
    </lineage>
</organism>
<gene>
    <name evidence="1" type="ORF">RHMOL_Rhmol09G0006300</name>
</gene>